<dbReference type="Proteomes" id="UP001179952">
    <property type="component" value="Unassembled WGS sequence"/>
</dbReference>
<proteinExistence type="predicted"/>
<sequence>MGGEDRNKMMQNLFGEQSEEEEEEEGDEVESGYEGSSARRRPHYHSSSLLRYFLYFLSNIIDPIGLFDREEGSDDVAESEEKGPENEEEDYGQRVVTGRSSLSNKKDHLEHSPSEKPVLRDVLGDSDEDEAGEYGARNELEQDSHAPSA</sequence>
<feature type="region of interest" description="Disordered" evidence="1">
    <location>
        <begin position="71"/>
        <end position="149"/>
    </location>
</feature>
<feature type="compositionally biased region" description="Basic and acidic residues" evidence="1">
    <location>
        <begin position="136"/>
        <end position="149"/>
    </location>
</feature>
<accession>A0AAV9AVJ0</accession>
<reference evidence="2" key="2">
    <citation type="submission" date="2023-06" db="EMBL/GenBank/DDBJ databases">
        <authorList>
            <person name="Ma L."/>
            <person name="Liu K.-W."/>
            <person name="Li Z."/>
            <person name="Hsiao Y.-Y."/>
            <person name="Qi Y."/>
            <person name="Fu T."/>
            <person name="Tang G."/>
            <person name="Zhang D."/>
            <person name="Sun W.-H."/>
            <person name="Liu D.-K."/>
            <person name="Li Y."/>
            <person name="Chen G.-Z."/>
            <person name="Liu X.-D."/>
            <person name="Liao X.-Y."/>
            <person name="Jiang Y.-T."/>
            <person name="Yu X."/>
            <person name="Hao Y."/>
            <person name="Huang J."/>
            <person name="Zhao X.-W."/>
            <person name="Ke S."/>
            <person name="Chen Y.-Y."/>
            <person name="Wu W.-L."/>
            <person name="Hsu J.-L."/>
            <person name="Lin Y.-F."/>
            <person name="Huang M.-D."/>
            <person name="Li C.-Y."/>
            <person name="Huang L."/>
            <person name="Wang Z.-W."/>
            <person name="Zhao X."/>
            <person name="Zhong W.-Y."/>
            <person name="Peng D.-H."/>
            <person name="Ahmad S."/>
            <person name="Lan S."/>
            <person name="Zhang J.-S."/>
            <person name="Tsai W.-C."/>
            <person name="Van De Peer Y."/>
            <person name="Liu Z.-J."/>
        </authorList>
    </citation>
    <scope>NUCLEOTIDE SEQUENCE</scope>
    <source>
        <strain evidence="2">SCP</strain>
        <tissue evidence="2">Leaves</tissue>
    </source>
</reference>
<evidence type="ECO:0000313" key="2">
    <source>
        <dbReference type="EMBL" id="KAK1268145.1"/>
    </source>
</evidence>
<feature type="compositionally biased region" description="Basic and acidic residues" evidence="1">
    <location>
        <begin position="104"/>
        <end position="123"/>
    </location>
</feature>
<dbReference type="EMBL" id="JAUJYN010000006">
    <property type="protein sequence ID" value="KAK1268145.1"/>
    <property type="molecule type" value="Genomic_DNA"/>
</dbReference>
<comment type="caution">
    <text evidence="2">The sequence shown here is derived from an EMBL/GenBank/DDBJ whole genome shotgun (WGS) entry which is preliminary data.</text>
</comment>
<gene>
    <name evidence="2" type="ORF">QJS04_geneDACA005159</name>
</gene>
<evidence type="ECO:0000256" key="1">
    <source>
        <dbReference type="SAM" id="MobiDB-lite"/>
    </source>
</evidence>
<name>A0AAV9AVJ0_ACOGR</name>
<dbReference type="AlphaFoldDB" id="A0AAV9AVJ0"/>
<feature type="region of interest" description="Disordered" evidence="1">
    <location>
        <begin position="1"/>
        <end position="42"/>
    </location>
</feature>
<protein>
    <submittedName>
        <fullName evidence="2">Uncharacterized protein</fullName>
    </submittedName>
</protein>
<feature type="compositionally biased region" description="Acidic residues" evidence="1">
    <location>
        <begin position="17"/>
        <end position="31"/>
    </location>
</feature>
<organism evidence="2 3">
    <name type="scientific">Acorus gramineus</name>
    <name type="common">Dwarf sweet flag</name>
    <dbReference type="NCBI Taxonomy" id="55184"/>
    <lineage>
        <taxon>Eukaryota</taxon>
        <taxon>Viridiplantae</taxon>
        <taxon>Streptophyta</taxon>
        <taxon>Embryophyta</taxon>
        <taxon>Tracheophyta</taxon>
        <taxon>Spermatophyta</taxon>
        <taxon>Magnoliopsida</taxon>
        <taxon>Liliopsida</taxon>
        <taxon>Acoraceae</taxon>
        <taxon>Acorus</taxon>
    </lineage>
</organism>
<keyword evidence="3" id="KW-1185">Reference proteome</keyword>
<reference evidence="2" key="1">
    <citation type="journal article" date="2023" name="Nat. Commun.">
        <title>Diploid and tetraploid genomes of Acorus and the evolution of monocots.</title>
        <authorList>
            <person name="Ma L."/>
            <person name="Liu K.W."/>
            <person name="Li Z."/>
            <person name="Hsiao Y.Y."/>
            <person name="Qi Y."/>
            <person name="Fu T."/>
            <person name="Tang G.D."/>
            <person name="Zhang D."/>
            <person name="Sun W.H."/>
            <person name="Liu D.K."/>
            <person name="Li Y."/>
            <person name="Chen G.Z."/>
            <person name="Liu X.D."/>
            <person name="Liao X.Y."/>
            <person name="Jiang Y.T."/>
            <person name="Yu X."/>
            <person name="Hao Y."/>
            <person name="Huang J."/>
            <person name="Zhao X.W."/>
            <person name="Ke S."/>
            <person name="Chen Y.Y."/>
            <person name="Wu W.L."/>
            <person name="Hsu J.L."/>
            <person name="Lin Y.F."/>
            <person name="Huang M.D."/>
            <person name="Li C.Y."/>
            <person name="Huang L."/>
            <person name="Wang Z.W."/>
            <person name="Zhao X."/>
            <person name="Zhong W.Y."/>
            <person name="Peng D.H."/>
            <person name="Ahmad S."/>
            <person name="Lan S."/>
            <person name="Zhang J.S."/>
            <person name="Tsai W.C."/>
            <person name="Van de Peer Y."/>
            <person name="Liu Z.J."/>
        </authorList>
    </citation>
    <scope>NUCLEOTIDE SEQUENCE</scope>
    <source>
        <strain evidence="2">SCP</strain>
    </source>
</reference>
<evidence type="ECO:0000313" key="3">
    <source>
        <dbReference type="Proteomes" id="UP001179952"/>
    </source>
</evidence>